<comment type="caution">
    <text evidence="2">The sequence shown here is derived from an EMBL/GenBank/DDBJ whole genome shotgun (WGS) entry which is preliminary data.</text>
</comment>
<evidence type="ECO:0000256" key="1">
    <source>
        <dbReference type="SAM" id="MobiDB-lite"/>
    </source>
</evidence>
<evidence type="ECO:0000313" key="3">
    <source>
        <dbReference type="Proteomes" id="UP000625711"/>
    </source>
</evidence>
<proteinExistence type="predicted"/>
<dbReference type="PANTHER" id="PTHR46060">
    <property type="entry name" value="MARINER MOS1 TRANSPOSASE-LIKE PROTEIN"/>
    <property type="match status" value="1"/>
</dbReference>
<organism evidence="2 3">
    <name type="scientific">Rhynchophorus ferrugineus</name>
    <name type="common">Red palm weevil</name>
    <name type="synonym">Curculio ferrugineus</name>
    <dbReference type="NCBI Taxonomy" id="354439"/>
    <lineage>
        <taxon>Eukaryota</taxon>
        <taxon>Metazoa</taxon>
        <taxon>Ecdysozoa</taxon>
        <taxon>Arthropoda</taxon>
        <taxon>Hexapoda</taxon>
        <taxon>Insecta</taxon>
        <taxon>Pterygota</taxon>
        <taxon>Neoptera</taxon>
        <taxon>Endopterygota</taxon>
        <taxon>Coleoptera</taxon>
        <taxon>Polyphaga</taxon>
        <taxon>Cucujiformia</taxon>
        <taxon>Curculionidae</taxon>
        <taxon>Dryophthorinae</taxon>
        <taxon>Rhynchophorus</taxon>
    </lineage>
</organism>
<name>A0A834MHG3_RHYFE</name>
<dbReference type="Gene3D" id="3.30.420.10">
    <property type="entry name" value="Ribonuclease H-like superfamily/Ribonuclease H"/>
    <property type="match status" value="1"/>
</dbReference>
<dbReference type="Proteomes" id="UP000625711">
    <property type="component" value="Unassembled WGS sequence"/>
</dbReference>
<dbReference type="EMBL" id="JAACXV010000397">
    <property type="protein sequence ID" value="KAF7278519.1"/>
    <property type="molecule type" value="Genomic_DNA"/>
</dbReference>
<feature type="region of interest" description="Disordered" evidence="1">
    <location>
        <begin position="68"/>
        <end position="88"/>
    </location>
</feature>
<dbReference type="AlphaFoldDB" id="A0A834MHG3"/>
<gene>
    <name evidence="2" type="ORF">GWI33_008223</name>
</gene>
<dbReference type="OrthoDB" id="6760456at2759"/>
<protein>
    <recommendedName>
        <fullName evidence="4">Transposase</fullName>
    </recommendedName>
</protein>
<keyword evidence="3" id="KW-1185">Reference proteome</keyword>
<sequence length="105" mass="12825">MSTEDGERSECTKELWAKWVPRELTFDQKQRRVDNSEQRLNMIKCNKSEFLHRYVTMDETWFHHFTPKSNRQSSEWTAHDEPTPKRTRNSRLASLWRLYFGMPME</sequence>
<evidence type="ECO:0008006" key="4">
    <source>
        <dbReference type="Google" id="ProtNLM"/>
    </source>
</evidence>
<dbReference type="InterPro" id="IPR036397">
    <property type="entry name" value="RNaseH_sf"/>
</dbReference>
<dbReference type="PANTHER" id="PTHR46060:SF1">
    <property type="entry name" value="MARINER MOS1 TRANSPOSASE-LIKE PROTEIN"/>
    <property type="match status" value="1"/>
</dbReference>
<accession>A0A834MHG3</accession>
<dbReference type="GO" id="GO:0003676">
    <property type="term" value="F:nucleic acid binding"/>
    <property type="evidence" value="ECO:0007669"/>
    <property type="project" value="InterPro"/>
</dbReference>
<evidence type="ECO:0000313" key="2">
    <source>
        <dbReference type="EMBL" id="KAF7278519.1"/>
    </source>
</evidence>
<dbReference type="InterPro" id="IPR052709">
    <property type="entry name" value="Transposase-MT_Hybrid"/>
</dbReference>
<reference evidence="2" key="1">
    <citation type="submission" date="2020-08" db="EMBL/GenBank/DDBJ databases">
        <title>Genome sequencing and assembly of the red palm weevil Rhynchophorus ferrugineus.</title>
        <authorList>
            <person name="Dias G.B."/>
            <person name="Bergman C.M."/>
            <person name="Manee M."/>
        </authorList>
    </citation>
    <scope>NUCLEOTIDE SEQUENCE</scope>
    <source>
        <strain evidence="2">AA-2017</strain>
        <tissue evidence="2">Whole larva</tissue>
    </source>
</reference>